<evidence type="ECO:0000256" key="2">
    <source>
        <dbReference type="ARBA" id="ARBA00023002"/>
    </source>
</evidence>
<dbReference type="PANTHER" id="PTHR43544">
    <property type="entry name" value="SHORT-CHAIN DEHYDROGENASE/REDUCTASE"/>
    <property type="match status" value="1"/>
</dbReference>
<dbReference type="Pfam" id="PF00106">
    <property type="entry name" value="adh_short"/>
    <property type="match status" value="1"/>
</dbReference>
<dbReference type="Gene3D" id="3.40.50.720">
    <property type="entry name" value="NAD(P)-binding Rossmann-like Domain"/>
    <property type="match status" value="1"/>
</dbReference>
<dbReference type="EMBL" id="JACHXW010000015">
    <property type="protein sequence ID" value="MBB3154295.1"/>
    <property type="molecule type" value="Genomic_DNA"/>
</dbReference>
<gene>
    <name evidence="3" type="ORF">FHS16_004377</name>
</gene>
<comment type="caution">
    <text evidence="3">The sequence shown here is derived from an EMBL/GenBank/DDBJ whole genome shotgun (WGS) entry which is preliminary data.</text>
</comment>
<name>A0A7W5CAT4_9BACL</name>
<dbReference type="Proteomes" id="UP000518605">
    <property type="component" value="Unassembled WGS sequence"/>
</dbReference>
<dbReference type="InterPro" id="IPR002347">
    <property type="entry name" value="SDR_fam"/>
</dbReference>
<dbReference type="GO" id="GO:0005737">
    <property type="term" value="C:cytoplasm"/>
    <property type="evidence" value="ECO:0007669"/>
    <property type="project" value="TreeGrafter"/>
</dbReference>
<dbReference type="RefSeq" id="WP_183567478.1">
    <property type="nucleotide sequence ID" value="NZ_CBCSLB010000016.1"/>
</dbReference>
<organism evidence="3 4">
    <name type="scientific">Paenibacillus endophyticus</name>
    <dbReference type="NCBI Taxonomy" id="1294268"/>
    <lineage>
        <taxon>Bacteria</taxon>
        <taxon>Bacillati</taxon>
        <taxon>Bacillota</taxon>
        <taxon>Bacilli</taxon>
        <taxon>Bacillales</taxon>
        <taxon>Paenibacillaceae</taxon>
        <taxon>Paenibacillus</taxon>
    </lineage>
</organism>
<dbReference type="PANTHER" id="PTHR43544:SF7">
    <property type="entry name" value="NADB-LER2"/>
    <property type="match status" value="1"/>
</dbReference>
<dbReference type="PRINTS" id="PR00081">
    <property type="entry name" value="GDHRDH"/>
</dbReference>
<keyword evidence="2" id="KW-0560">Oxidoreductase</keyword>
<keyword evidence="4" id="KW-1185">Reference proteome</keyword>
<dbReference type="InterPro" id="IPR036291">
    <property type="entry name" value="NAD(P)-bd_dom_sf"/>
</dbReference>
<accession>A0A7W5CAT4</accession>
<protein>
    <submittedName>
        <fullName evidence="3">NAD(P)-dependent dehydrogenase (Short-subunit alcohol dehydrogenase family)</fullName>
    </submittedName>
</protein>
<evidence type="ECO:0000313" key="3">
    <source>
        <dbReference type="EMBL" id="MBB3154295.1"/>
    </source>
</evidence>
<evidence type="ECO:0000313" key="4">
    <source>
        <dbReference type="Proteomes" id="UP000518605"/>
    </source>
</evidence>
<evidence type="ECO:0000256" key="1">
    <source>
        <dbReference type="ARBA" id="ARBA00022857"/>
    </source>
</evidence>
<sequence length="242" mass="26182">MAGKTAFVTGADRGVGLALVKGLLAHDYKVFAGQYAAETAELHSLREQLPKQLTVIPLDIASDQSVAAALEAVSRETERIDLLINNGAILGDIGATVLDPLNFAEMLDVFNVNTLGSLRMSQAFMPLLLKSESRFLVNVSSEAGSIGDCHRESWYAYCMSKAALNMQSKLIHNGIKRHGGRVLVVHPGWVQTYMQGKLDAGAALTPEQSASSIQQLIAERLRLPAAEAECEYVDYAGEALHW</sequence>
<proteinExistence type="predicted"/>
<dbReference type="AlphaFoldDB" id="A0A7W5CAT4"/>
<reference evidence="3 4" key="1">
    <citation type="submission" date="2020-08" db="EMBL/GenBank/DDBJ databases">
        <title>Genomic Encyclopedia of Type Strains, Phase III (KMG-III): the genomes of soil and plant-associated and newly described type strains.</title>
        <authorList>
            <person name="Whitman W."/>
        </authorList>
    </citation>
    <scope>NUCLEOTIDE SEQUENCE [LARGE SCALE GENOMIC DNA]</scope>
    <source>
        <strain evidence="3 4">CECT 8234</strain>
    </source>
</reference>
<dbReference type="GO" id="GO:0016491">
    <property type="term" value="F:oxidoreductase activity"/>
    <property type="evidence" value="ECO:0007669"/>
    <property type="project" value="UniProtKB-KW"/>
</dbReference>
<dbReference type="SUPFAM" id="SSF51735">
    <property type="entry name" value="NAD(P)-binding Rossmann-fold domains"/>
    <property type="match status" value="1"/>
</dbReference>
<dbReference type="InterPro" id="IPR051468">
    <property type="entry name" value="Fungal_SecMetab_SDRs"/>
</dbReference>
<keyword evidence="1" id="KW-0521">NADP</keyword>